<dbReference type="HOGENOM" id="CLU_002683_0_1_1"/>
<dbReference type="AlphaFoldDB" id="A0BU44"/>
<dbReference type="OrthoDB" id="411811at2759"/>
<dbReference type="KEGG" id="ptm:GSPATT00032293001"/>
<feature type="transmembrane region" description="Helical" evidence="1">
    <location>
        <begin position="419"/>
        <end position="444"/>
    </location>
</feature>
<evidence type="ECO:0000313" key="3">
    <source>
        <dbReference type="Proteomes" id="UP000000600"/>
    </source>
</evidence>
<feature type="transmembrane region" description="Helical" evidence="1">
    <location>
        <begin position="396"/>
        <end position="413"/>
    </location>
</feature>
<dbReference type="PANTHER" id="PTHR11319:SF35">
    <property type="entry name" value="OUTER MEMBRANE PROTEIN PMPC-RELATED"/>
    <property type="match status" value="1"/>
</dbReference>
<evidence type="ECO:0008006" key="4">
    <source>
        <dbReference type="Google" id="ProtNLM"/>
    </source>
</evidence>
<feature type="transmembrane region" description="Helical" evidence="1">
    <location>
        <begin position="285"/>
        <end position="308"/>
    </location>
</feature>
<gene>
    <name evidence="2" type="ORF">GSPATT00032293001</name>
</gene>
<keyword evidence="1" id="KW-1133">Transmembrane helix</keyword>
<proteinExistence type="predicted"/>
<feature type="transmembrane region" description="Helical" evidence="1">
    <location>
        <begin position="360"/>
        <end position="384"/>
    </location>
</feature>
<keyword evidence="3" id="KW-1185">Reference proteome</keyword>
<feature type="transmembrane region" description="Helical" evidence="1">
    <location>
        <begin position="92"/>
        <end position="110"/>
    </location>
</feature>
<protein>
    <recommendedName>
        <fullName evidence="4">TRP C-terminal domain-containing protein</fullName>
    </recommendedName>
</protein>
<accession>A0BU44</accession>
<reference evidence="2 3" key="1">
    <citation type="journal article" date="2006" name="Nature">
        <title>Global trends of whole-genome duplications revealed by the ciliate Paramecium tetraurelia.</title>
        <authorList>
            <consortium name="Genoscope"/>
            <person name="Aury J.-M."/>
            <person name="Jaillon O."/>
            <person name="Duret L."/>
            <person name="Noel B."/>
            <person name="Jubin C."/>
            <person name="Porcel B.M."/>
            <person name="Segurens B."/>
            <person name="Daubin V."/>
            <person name="Anthouard V."/>
            <person name="Aiach N."/>
            <person name="Arnaiz O."/>
            <person name="Billaut A."/>
            <person name="Beisson J."/>
            <person name="Blanc I."/>
            <person name="Bouhouche K."/>
            <person name="Camara F."/>
            <person name="Duharcourt S."/>
            <person name="Guigo R."/>
            <person name="Gogendeau D."/>
            <person name="Katinka M."/>
            <person name="Keller A.-M."/>
            <person name="Kissmehl R."/>
            <person name="Klotz C."/>
            <person name="Koll F."/>
            <person name="Le Moue A."/>
            <person name="Lepere C."/>
            <person name="Malinsky S."/>
            <person name="Nowacki M."/>
            <person name="Nowak J.K."/>
            <person name="Plattner H."/>
            <person name="Poulain J."/>
            <person name="Ruiz F."/>
            <person name="Serrano V."/>
            <person name="Zagulski M."/>
            <person name="Dessen P."/>
            <person name="Betermier M."/>
            <person name="Weissenbach J."/>
            <person name="Scarpelli C."/>
            <person name="Schachter V."/>
            <person name="Sperling L."/>
            <person name="Meyer E."/>
            <person name="Cohen J."/>
            <person name="Wincker P."/>
        </authorList>
    </citation>
    <scope>NUCLEOTIDE SEQUENCE [LARGE SCALE GENOMIC DNA]</scope>
    <source>
        <strain evidence="2 3">Stock d4-2</strain>
    </source>
</reference>
<feature type="transmembrane region" description="Helical" evidence="1">
    <location>
        <begin position="234"/>
        <end position="255"/>
    </location>
</feature>
<dbReference type="PANTHER" id="PTHR11319">
    <property type="entry name" value="G PROTEIN-COUPLED RECEPTOR-RELATED"/>
    <property type="match status" value="1"/>
</dbReference>
<organism evidence="2 3">
    <name type="scientific">Paramecium tetraurelia</name>
    <dbReference type="NCBI Taxonomy" id="5888"/>
    <lineage>
        <taxon>Eukaryota</taxon>
        <taxon>Sar</taxon>
        <taxon>Alveolata</taxon>
        <taxon>Ciliophora</taxon>
        <taxon>Intramacronucleata</taxon>
        <taxon>Oligohymenophorea</taxon>
        <taxon>Peniculida</taxon>
        <taxon>Parameciidae</taxon>
        <taxon>Paramecium</taxon>
    </lineage>
</organism>
<dbReference type="GeneID" id="5015243"/>
<evidence type="ECO:0000256" key="1">
    <source>
        <dbReference type="SAM" id="Phobius"/>
    </source>
</evidence>
<dbReference type="STRING" id="5888.A0BU44"/>
<keyword evidence="1" id="KW-0472">Membrane</keyword>
<dbReference type="EMBL" id="CT868017">
    <property type="protein sequence ID" value="CAK62061.1"/>
    <property type="molecule type" value="Genomic_DNA"/>
</dbReference>
<dbReference type="InParanoid" id="A0BU44"/>
<dbReference type="OMA" id="IIKFAYL"/>
<feature type="transmembrane region" description="Helical" evidence="1">
    <location>
        <begin position="201"/>
        <end position="222"/>
    </location>
</feature>
<keyword evidence="1" id="KW-0812">Transmembrane</keyword>
<evidence type="ECO:0000313" key="2">
    <source>
        <dbReference type="EMBL" id="CAK62061.1"/>
    </source>
</evidence>
<name>A0BU44_PARTE</name>
<sequence length="562" mass="65757">MDEDTIVSITPAQLQLKSGYWRPYINSEILEYCQNKIENCLGGWRQGDETCEIGQLGACCEACDQYNIRGNGQYSLKKLYQCQKCDDLDKQIIYIILIALWNLLSIYLSTNGVEKLILELQKNKVGSRQLIINNNKQTGPLMKMLTNYLQILAIIINFNVEIPQVFKDYYNITGNSQTMLLVTTDCFLAQNFQEGLIYVKIIYSIICPLFYGWIYLSIYFLLKSLKKIVYNEVIPKTCVLYLFCYYQIQVIQLLISSLSFRTLSGIKWIQGDLAYQFNTSLHQQWIPYLILLIIIIGATVPGIFIIYLTKYKNSLQKYDVRRQWGYLYLEYQHKAYYWEIIRIVSRELIMIAITFYQDNMVIKCTLLFIIKFAYLFANQIVLPFKTKTLNQLEQNSTFLCIFTLFAVLSLSLTSSFSTIVILSIIITNIYLLITFIQSLINGYLQSMEELIDKIKDFMREKLKSKLKQYPSLDSWLVNKGQRRKIMLERFKKIKKHLSVVRSKLSSIERQKFSQNPSSSGLSDPREFKLTLVRQQQILFTRSESNDINDPFTNLISKMKSEE</sequence>
<dbReference type="RefSeq" id="XP_001429459.1">
    <property type="nucleotide sequence ID" value="XM_001429422.1"/>
</dbReference>
<dbReference type="eggNOG" id="KOG3525">
    <property type="taxonomic scope" value="Eukaryota"/>
</dbReference>
<dbReference type="Proteomes" id="UP000000600">
    <property type="component" value="Unassembled WGS sequence"/>
</dbReference>